<dbReference type="EMBL" id="QJJK01000011">
    <property type="protein sequence ID" value="PXW54557.1"/>
    <property type="molecule type" value="Genomic_DNA"/>
</dbReference>
<dbReference type="RefSeq" id="WP_110377027.1">
    <property type="nucleotide sequence ID" value="NZ_JAHBRY010000001.1"/>
</dbReference>
<dbReference type="Proteomes" id="UP000248021">
    <property type="component" value="Unassembled WGS sequence"/>
</dbReference>
<dbReference type="AlphaFoldDB" id="A0A2V3TZJ3"/>
<evidence type="ECO:0000313" key="1">
    <source>
        <dbReference type="EMBL" id="PXW54557.1"/>
    </source>
</evidence>
<dbReference type="InterPro" id="IPR011473">
    <property type="entry name" value="DUF1579"/>
</dbReference>
<evidence type="ECO:0000313" key="2">
    <source>
        <dbReference type="Proteomes" id="UP000248021"/>
    </source>
</evidence>
<protein>
    <submittedName>
        <fullName evidence="1">Uncharacterized protein DUF1579</fullName>
    </submittedName>
</protein>
<name>A0A2V3TZJ3_9HYPH</name>
<organism evidence="1 2">
    <name type="scientific">Chelatococcus asaccharovorans</name>
    <dbReference type="NCBI Taxonomy" id="28210"/>
    <lineage>
        <taxon>Bacteria</taxon>
        <taxon>Pseudomonadati</taxon>
        <taxon>Pseudomonadota</taxon>
        <taxon>Alphaproteobacteria</taxon>
        <taxon>Hyphomicrobiales</taxon>
        <taxon>Chelatococcaceae</taxon>
        <taxon>Chelatococcus</taxon>
    </lineage>
</organism>
<comment type="caution">
    <text evidence="1">The sequence shown here is derived from an EMBL/GenBank/DDBJ whole genome shotgun (WGS) entry which is preliminary data.</text>
</comment>
<gene>
    <name evidence="1" type="ORF">C7450_11188</name>
</gene>
<accession>A0A2V3TZJ3</accession>
<dbReference type="OrthoDB" id="512336at2"/>
<sequence>MKVEPQKEHRWLEQLVGQWTVSMPGCGEGSEVPVEPWSETTRMLHGVWLVSEGEGEQPGGGPATTILTLGFDPARQCFIGSWIGSMMTHMWIYEGTLDPAGKVLTLDTVGPSFEDQSKTTRYQDIITIEDDNNRTLSSRFLAEDGTWKPVMTVHYRRKA</sequence>
<reference evidence="1 2" key="1">
    <citation type="submission" date="2018-05" db="EMBL/GenBank/DDBJ databases">
        <title>Genomic Encyclopedia of Type Strains, Phase IV (KMG-IV): sequencing the most valuable type-strain genomes for metagenomic binning, comparative biology and taxonomic classification.</title>
        <authorList>
            <person name="Goeker M."/>
        </authorList>
    </citation>
    <scope>NUCLEOTIDE SEQUENCE [LARGE SCALE GENOMIC DNA]</scope>
    <source>
        <strain evidence="1 2">DSM 6462</strain>
    </source>
</reference>
<proteinExistence type="predicted"/>
<keyword evidence="2" id="KW-1185">Reference proteome</keyword>
<dbReference type="Pfam" id="PF07617">
    <property type="entry name" value="DUF1579"/>
    <property type="match status" value="1"/>
</dbReference>